<reference evidence="1" key="1">
    <citation type="submission" date="2020-06" db="EMBL/GenBank/DDBJ databases">
        <title>Insight into the genomes of haloalkaliphilic bacilli from Kenyan soda lakes.</title>
        <authorList>
            <person name="Mwirichia R."/>
            <person name="Villamizar G.C."/>
            <person name="Poehlein A."/>
            <person name="Mugweru J."/>
            <person name="Kipnyargis A."/>
            <person name="Kiplimo D."/>
            <person name="Orwa P."/>
            <person name="Daniel R."/>
        </authorList>
    </citation>
    <scope>NUCLEOTIDE SEQUENCE</scope>
    <source>
        <strain evidence="1">B1096_S55</strain>
    </source>
</reference>
<dbReference type="GO" id="GO:0047617">
    <property type="term" value="F:fatty acyl-CoA hydrolase activity"/>
    <property type="evidence" value="ECO:0007669"/>
    <property type="project" value="TreeGrafter"/>
</dbReference>
<evidence type="ECO:0000313" key="1">
    <source>
        <dbReference type="EMBL" id="MCR6095601.1"/>
    </source>
</evidence>
<dbReference type="PANTHER" id="PTHR31793:SF24">
    <property type="entry name" value="LONG-CHAIN ACYL-COA THIOESTERASE FADM"/>
    <property type="match status" value="1"/>
</dbReference>
<proteinExistence type="predicted"/>
<gene>
    <name evidence="1" type="ORF">HXA33_03505</name>
</gene>
<dbReference type="AlphaFoldDB" id="A0A9Q4AZG2"/>
<keyword evidence="2" id="KW-1185">Reference proteome</keyword>
<protein>
    <submittedName>
        <fullName evidence="1">Acyl-CoA thioesterase</fullName>
    </submittedName>
</protein>
<dbReference type="Pfam" id="PF13279">
    <property type="entry name" value="4HBT_2"/>
    <property type="match status" value="1"/>
</dbReference>
<organism evidence="1 2">
    <name type="scientific">Salipaludibacillus agaradhaerens</name>
    <name type="common">Bacillus agaradhaerens</name>
    <dbReference type="NCBI Taxonomy" id="76935"/>
    <lineage>
        <taxon>Bacteria</taxon>
        <taxon>Bacillati</taxon>
        <taxon>Bacillota</taxon>
        <taxon>Bacilli</taxon>
        <taxon>Bacillales</taxon>
        <taxon>Bacillaceae</taxon>
    </lineage>
</organism>
<sequence length="153" mass="17679">MKKPTYITDYEAWCKEFNYFFPVQVRFSETDAFGHLNNTQAFVYFEHARIQFLKVVGLMTLWMKTDDLIPVTADLQCDYFKQVFFDEALRIGVKVMSIGTSSVELHYIILNEQNQVCMTGRGRIVQISKRTGASKGWNDETLSLLKKGQIKTG</sequence>
<comment type="caution">
    <text evidence="1">The sequence shown here is derived from an EMBL/GenBank/DDBJ whole genome shotgun (WGS) entry which is preliminary data.</text>
</comment>
<dbReference type="Proteomes" id="UP001057753">
    <property type="component" value="Unassembled WGS sequence"/>
</dbReference>
<dbReference type="SUPFAM" id="SSF54637">
    <property type="entry name" value="Thioesterase/thiol ester dehydrase-isomerase"/>
    <property type="match status" value="1"/>
</dbReference>
<dbReference type="EMBL" id="JABXYM010000001">
    <property type="protein sequence ID" value="MCR6095601.1"/>
    <property type="molecule type" value="Genomic_DNA"/>
</dbReference>
<dbReference type="InterPro" id="IPR050563">
    <property type="entry name" value="4-hydroxybenzoyl-CoA_TE"/>
</dbReference>
<dbReference type="Gene3D" id="3.10.129.10">
    <property type="entry name" value="Hotdog Thioesterase"/>
    <property type="match status" value="1"/>
</dbReference>
<dbReference type="RefSeq" id="WP_257820362.1">
    <property type="nucleotide sequence ID" value="NZ_JABXYM010000001.1"/>
</dbReference>
<accession>A0A9Q4AZG2</accession>
<evidence type="ECO:0000313" key="2">
    <source>
        <dbReference type="Proteomes" id="UP001057753"/>
    </source>
</evidence>
<dbReference type="PANTHER" id="PTHR31793">
    <property type="entry name" value="4-HYDROXYBENZOYL-COA THIOESTERASE FAMILY MEMBER"/>
    <property type="match status" value="1"/>
</dbReference>
<dbReference type="CDD" id="cd00586">
    <property type="entry name" value="4HBT"/>
    <property type="match status" value="1"/>
</dbReference>
<dbReference type="InterPro" id="IPR029069">
    <property type="entry name" value="HotDog_dom_sf"/>
</dbReference>
<name>A0A9Q4AZG2_SALAG</name>